<evidence type="ECO:0000256" key="1">
    <source>
        <dbReference type="ARBA" id="ARBA00001974"/>
    </source>
</evidence>
<feature type="domain" description="Acyl-CoA oxidase/dehydrogenase middle" evidence="9">
    <location>
        <begin position="126"/>
        <end position="220"/>
    </location>
</feature>
<dbReference type="EMBL" id="JABWMH010000002">
    <property type="protein sequence ID" value="NVD27250.1"/>
    <property type="molecule type" value="Genomic_DNA"/>
</dbReference>
<dbReference type="Gene3D" id="2.40.110.10">
    <property type="entry name" value="Butyryl-CoA Dehydrogenase, subunit A, domain 2"/>
    <property type="match status" value="1"/>
</dbReference>
<keyword evidence="4 6" id="KW-0274">FAD</keyword>
<comment type="cofactor">
    <cofactor evidence="1 6">
        <name>FAD</name>
        <dbReference type="ChEBI" id="CHEBI:57692"/>
    </cofactor>
</comment>
<proteinExistence type="inferred from homology"/>
<dbReference type="Pfam" id="PF02770">
    <property type="entry name" value="Acyl-CoA_dh_M"/>
    <property type="match status" value="1"/>
</dbReference>
<reference evidence="11 12" key="1">
    <citation type="submission" date="2020-06" db="EMBL/GenBank/DDBJ databases">
        <authorList>
            <person name="Kim S.-J."/>
            <person name="Park S.-J."/>
        </authorList>
    </citation>
    <scope>NUCLEOTIDE SEQUENCE [LARGE SCALE GENOMIC DNA]</scope>
    <source>
        <strain evidence="11 12">SW-151</strain>
    </source>
</reference>
<evidence type="ECO:0000256" key="4">
    <source>
        <dbReference type="ARBA" id="ARBA00022827"/>
    </source>
</evidence>
<dbReference type="PANTHER" id="PTHR43292:SF3">
    <property type="entry name" value="ACYL-COA DEHYDROGENASE FADE29"/>
    <property type="match status" value="1"/>
</dbReference>
<dbReference type="InterPro" id="IPR009075">
    <property type="entry name" value="AcylCo_DH/oxidase_C"/>
</dbReference>
<evidence type="ECO:0000256" key="3">
    <source>
        <dbReference type="ARBA" id="ARBA00022630"/>
    </source>
</evidence>
<dbReference type="Gene3D" id="1.10.540.10">
    <property type="entry name" value="Acyl-CoA dehydrogenase/oxidase, N-terminal domain"/>
    <property type="match status" value="1"/>
</dbReference>
<dbReference type="Pfam" id="PF00441">
    <property type="entry name" value="Acyl-CoA_dh_1"/>
    <property type="match status" value="1"/>
</dbReference>
<evidence type="ECO:0000259" key="10">
    <source>
        <dbReference type="Pfam" id="PF02771"/>
    </source>
</evidence>
<dbReference type="RefSeq" id="WP_100092242.1">
    <property type="nucleotide sequence ID" value="NZ_JABWMH010000002.1"/>
</dbReference>
<evidence type="ECO:0000256" key="6">
    <source>
        <dbReference type="RuleBase" id="RU362125"/>
    </source>
</evidence>
<protein>
    <submittedName>
        <fullName evidence="11">Acyl-CoA dehydrogenase family protein</fullName>
    </submittedName>
</protein>
<dbReference type="InterPro" id="IPR036250">
    <property type="entry name" value="AcylCo_DH-like_C"/>
</dbReference>
<evidence type="ECO:0000256" key="5">
    <source>
        <dbReference type="ARBA" id="ARBA00023002"/>
    </source>
</evidence>
<organism evidence="11 12">
    <name type="scientific">Parasphingorhabdus flavimaris</name>
    <dbReference type="NCBI Taxonomy" id="266812"/>
    <lineage>
        <taxon>Bacteria</taxon>
        <taxon>Pseudomonadati</taxon>
        <taxon>Pseudomonadota</taxon>
        <taxon>Alphaproteobacteria</taxon>
        <taxon>Sphingomonadales</taxon>
        <taxon>Sphingomonadaceae</taxon>
        <taxon>Parasphingorhabdus</taxon>
    </lineage>
</organism>
<comment type="similarity">
    <text evidence="2 6">Belongs to the acyl-CoA dehydrogenase family.</text>
</comment>
<feature type="domain" description="Acyl-CoA dehydrogenase/oxidase C-terminal" evidence="8">
    <location>
        <begin position="232"/>
        <end position="386"/>
    </location>
</feature>
<dbReference type="PANTHER" id="PTHR43292">
    <property type="entry name" value="ACYL-COA DEHYDROGENASE"/>
    <property type="match status" value="1"/>
</dbReference>
<dbReference type="SUPFAM" id="SSF47203">
    <property type="entry name" value="Acyl-CoA dehydrogenase C-terminal domain-like"/>
    <property type="match status" value="1"/>
</dbReference>
<dbReference type="InterPro" id="IPR052161">
    <property type="entry name" value="Mycobact_Acyl-CoA_DH"/>
</dbReference>
<keyword evidence="5 6" id="KW-0560">Oxidoreductase</keyword>
<dbReference type="InterPro" id="IPR009100">
    <property type="entry name" value="AcylCoA_DH/oxidase_NM_dom_sf"/>
</dbReference>
<evidence type="ECO:0000259" key="9">
    <source>
        <dbReference type="Pfam" id="PF02770"/>
    </source>
</evidence>
<evidence type="ECO:0000256" key="2">
    <source>
        <dbReference type="ARBA" id="ARBA00009347"/>
    </source>
</evidence>
<keyword evidence="3 6" id="KW-0285">Flavoprotein</keyword>
<dbReference type="InterPro" id="IPR006091">
    <property type="entry name" value="Acyl-CoA_Oxase/DH_mid-dom"/>
</dbReference>
<evidence type="ECO:0000313" key="11">
    <source>
        <dbReference type="EMBL" id="NVD27250.1"/>
    </source>
</evidence>
<dbReference type="Proteomes" id="UP000652427">
    <property type="component" value="Unassembled WGS sequence"/>
</dbReference>
<dbReference type="Gene3D" id="1.20.140.10">
    <property type="entry name" value="Butyryl-CoA Dehydrogenase, subunit A, domain 3"/>
    <property type="match status" value="1"/>
</dbReference>
<gene>
    <name evidence="11" type="ORF">HUO14_04945</name>
</gene>
<comment type="caution">
    <text evidence="11">The sequence shown here is derived from an EMBL/GenBank/DDBJ whole genome shotgun (WGS) entry which is preliminary data.</text>
</comment>
<keyword evidence="12" id="KW-1185">Reference proteome</keyword>
<dbReference type="SUPFAM" id="SSF56645">
    <property type="entry name" value="Acyl-CoA dehydrogenase NM domain-like"/>
    <property type="match status" value="1"/>
</dbReference>
<dbReference type="Pfam" id="PF02771">
    <property type="entry name" value="Acyl-CoA_dh_N"/>
    <property type="match status" value="1"/>
</dbReference>
<evidence type="ECO:0000313" key="12">
    <source>
        <dbReference type="Proteomes" id="UP000652427"/>
    </source>
</evidence>
<dbReference type="InterPro" id="IPR013786">
    <property type="entry name" value="AcylCoA_DH/ox_N"/>
</dbReference>
<evidence type="ECO:0000256" key="7">
    <source>
        <dbReference type="SAM" id="MobiDB-lite"/>
    </source>
</evidence>
<feature type="compositionally biased region" description="Low complexity" evidence="7">
    <location>
        <begin position="396"/>
        <end position="416"/>
    </location>
</feature>
<evidence type="ECO:0000259" key="8">
    <source>
        <dbReference type="Pfam" id="PF00441"/>
    </source>
</evidence>
<dbReference type="InterPro" id="IPR037069">
    <property type="entry name" value="AcylCoA_DH/ox_N_sf"/>
</dbReference>
<accession>A0ABX2N0N8</accession>
<sequence length="416" mass="45500">MDLEYGPEYDAFCEEVRQFLKTYGNRAPAEQGRAARPCPEAVEWQKLLIEHGYTARTIPTEYGGYGAEPDILKSRIIAEEFARAGIPGGLANQGISMLVPTLLELGTEAQKRQWVEPTLKGEVVWCQGYSEPGAGSDLASLKTSARIENGEFVINGQKIWTSTAKQADMIFCLVRTEPDAPKHGGISYLIFSMDTPGIEVRPLKTMTGHAEFNETFFTDVRVPMDQIVGQRGQGWFVANATLGHERGMLGDPDALENRFQALVKLMQKERVGQGRAIDNAVLRDRLAALQAEVAAMKYNGMRILSDNLKGEPGGMAKLIVKLQSCELAHQISALAIDAMGEIGILYHGSNREREGGAWQWNYMFQLGLIIGGGTAQIQKNIIAERGLDMPREPKLAKPAPAEQGAAVAARQKQGAA</sequence>
<feature type="domain" description="Acyl-CoA dehydrogenase/oxidase N-terminal" evidence="10">
    <location>
        <begin position="7"/>
        <end position="122"/>
    </location>
</feature>
<feature type="region of interest" description="Disordered" evidence="7">
    <location>
        <begin position="389"/>
        <end position="416"/>
    </location>
</feature>
<name>A0ABX2N0N8_9SPHN</name>
<dbReference type="InterPro" id="IPR046373">
    <property type="entry name" value="Acyl-CoA_Oxase/DH_mid-dom_sf"/>
</dbReference>